<dbReference type="PANTHER" id="PTHR48258">
    <property type="entry name" value="DUF4218 DOMAIN-CONTAINING PROTEIN-RELATED"/>
    <property type="match status" value="1"/>
</dbReference>
<comment type="caution">
    <text evidence="3">The sequence shown here is derived from an EMBL/GenBank/DDBJ whole genome shotgun (WGS) entry which is preliminary data.</text>
</comment>
<feature type="compositionally biased region" description="Basic and acidic residues" evidence="1">
    <location>
        <begin position="116"/>
        <end position="127"/>
    </location>
</feature>
<dbReference type="AlphaFoldDB" id="A0AAW1WZ39"/>
<sequence>MVKGENQLDDNVAWYGTIIDIVELRYTKQNRVVLFNCNWFDTATKGSGYKVDRYGILSVNTRAKLKTQEPFVLADQVTQAYYIQEIKNSTWSVVVETKPRNVYEMPTNEGESFQEEEAHHGYTHDNQNEDEDLE</sequence>
<protein>
    <recommendedName>
        <fullName evidence="2">DUF4216 domain-containing protein</fullName>
    </recommendedName>
</protein>
<dbReference type="PANTHER" id="PTHR48258:SF13">
    <property type="match status" value="1"/>
</dbReference>
<feature type="region of interest" description="Disordered" evidence="1">
    <location>
        <begin position="105"/>
        <end position="134"/>
    </location>
</feature>
<feature type="domain" description="DUF4216" evidence="2">
    <location>
        <begin position="22"/>
        <end position="94"/>
    </location>
</feature>
<dbReference type="EMBL" id="JBEDUW010000005">
    <property type="protein sequence ID" value="KAK9928697.1"/>
    <property type="molecule type" value="Genomic_DNA"/>
</dbReference>
<evidence type="ECO:0000313" key="4">
    <source>
        <dbReference type="Proteomes" id="UP001457282"/>
    </source>
</evidence>
<gene>
    <name evidence="3" type="ORF">M0R45_025820</name>
</gene>
<evidence type="ECO:0000259" key="2">
    <source>
        <dbReference type="Pfam" id="PF13952"/>
    </source>
</evidence>
<evidence type="ECO:0000256" key="1">
    <source>
        <dbReference type="SAM" id="MobiDB-lite"/>
    </source>
</evidence>
<proteinExistence type="predicted"/>
<dbReference type="Proteomes" id="UP001457282">
    <property type="component" value="Unassembled WGS sequence"/>
</dbReference>
<accession>A0AAW1WZ39</accession>
<evidence type="ECO:0000313" key="3">
    <source>
        <dbReference type="EMBL" id="KAK9928697.1"/>
    </source>
</evidence>
<dbReference type="InterPro" id="IPR025312">
    <property type="entry name" value="DUF4216"/>
</dbReference>
<dbReference type="Pfam" id="PF13952">
    <property type="entry name" value="DUF4216"/>
    <property type="match status" value="1"/>
</dbReference>
<keyword evidence="4" id="KW-1185">Reference proteome</keyword>
<name>A0AAW1WZ39_RUBAR</name>
<reference evidence="3 4" key="1">
    <citation type="journal article" date="2023" name="G3 (Bethesda)">
        <title>A chromosome-length genome assembly and annotation of blackberry (Rubus argutus, cv. 'Hillquist').</title>
        <authorList>
            <person name="Bruna T."/>
            <person name="Aryal R."/>
            <person name="Dudchenko O."/>
            <person name="Sargent D.J."/>
            <person name="Mead D."/>
            <person name="Buti M."/>
            <person name="Cavallini A."/>
            <person name="Hytonen T."/>
            <person name="Andres J."/>
            <person name="Pham M."/>
            <person name="Weisz D."/>
            <person name="Mascagni F."/>
            <person name="Usai G."/>
            <person name="Natali L."/>
            <person name="Bassil N."/>
            <person name="Fernandez G.E."/>
            <person name="Lomsadze A."/>
            <person name="Armour M."/>
            <person name="Olukolu B."/>
            <person name="Poorten T."/>
            <person name="Britton C."/>
            <person name="Davik J."/>
            <person name="Ashrafi H."/>
            <person name="Aiden E.L."/>
            <person name="Borodovsky M."/>
            <person name="Worthington M."/>
        </authorList>
    </citation>
    <scope>NUCLEOTIDE SEQUENCE [LARGE SCALE GENOMIC DNA]</scope>
    <source>
        <strain evidence="3">PI 553951</strain>
    </source>
</reference>
<organism evidence="3 4">
    <name type="scientific">Rubus argutus</name>
    <name type="common">Southern blackberry</name>
    <dbReference type="NCBI Taxonomy" id="59490"/>
    <lineage>
        <taxon>Eukaryota</taxon>
        <taxon>Viridiplantae</taxon>
        <taxon>Streptophyta</taxon>
        <taxon>Embryophyta</taxon>
        <taxon>Tracheophyta</taxon>
        <taxon>Spermatophyta</taxon>
        <taxon>Magnoliopsida</taxon>
        <taxon>eudicotyledons</taxon>
        <taxon>Gunneridae</taxon>
        <taxon>Pentapetalae</taxon>
        <taxon>rosids</taxon>
        <taxon>fabids</taxon>
        <taxon>Rosales</taxon>
        <taxon>Rosaceae</taxon>
        <taxon>Rosoideae</taxon>
        <taxon>Rosoideae incertae sedis</taxon>
        <taxon>Rubus</taxon>
    </lineage>
</organism>